<accession>A0A852X1P4</accession>
<dbReference type="AlphaFoldDB" id="A0A852X1P4"/>
<proteinExistence type="predicted"/>
<reference evidence="1 2" key="1">
    <citation type="submission" date="2020-07" db="EMBL/GenBank/DDBJ databases">
        <title>Sequencing the genomes of 1000 actinobacteria strains.</title>
        <authorList>
            <person name="Klenk H.-P."/>
        </authorList>
    </citation>
    <scope>NUCLEOTIDE SEQUENCE [LARGE SCALE GENOMIC DNA]</scope>
    <source>
        <strain evidence="1 2">DSM 8598</strain>
    </source>
</reference>
<evidence type="ECO:0000313" key="2">
    <source>
        <dbReference type="Proteomes" id="UP000549066"/>
    </source>
</evidence>
<sequence length="190" mass="21133">MHYAGELTPEQFWAVVDDVDDQIRRTFAERPVFTVRGWRGRTILSEWALGDGGGIRSLAFLPADWDGANFDDPDVRPRVGVLTDVEEPRRILAGRLAIEEFVRTHEPPGLFDESPTPDAVVELMVDGAAEPFELWSGGDVVRAAGRVGGVSAVIEAVGHPIEEVELERLHDIDDVLAERRRWIRSQRGGI</sequence>
<evidence type="ECO:0000313" key="1">
    <source>
        <dbReference type="EMBL" id="NYG22470.1"/>
    </source>
</evidence>
<gene>
    <name evidence="1" type="ORF">BJY17_003217</name>
</gene>
<dbReference type="EMBL" id="JACCFI010000001">
    <property type="protein sequence ID" value="NYG22470.1"/>
    <property type="molecule type" value="Genomic_DNA"/>
</dbReference>
<keyword evidence="2" id="KW-1185">Reference proteome</keyword>
<organism evidence="1 2">
    <name type="scientific">Agromyces hippuratus</name>
    <dbReference type="NCBI Taxonomy" id="286438"/>
    <lineage>
        <taxon>Bacteria</taxon>
        <taxon>Bacillati</taxon>
        <taxon>Actinomycetota</taxon>
        <taxon>Actinomycetes</taxon>
        <taxon>Micrococcales</taxon>
        <taxon>Microbacteriaceae</taxon>
        <taxon>Agromyces</taxon>
    </lineage>
</organism>
<name>A0A852X1P4_9MICO</name>
<dbReference type="RefSeq" id="WP_179552274.1">
    <property type="nucleotide sequence ID" value="NZ_JACCFI010000001.1"/>
</dbReference>
<dbReference type="Proteomes" id="UP000549066">
    <property type="component" value="Unassembled WGS sequence"/>
</dbReference>
<protein>
    <submittedName>
        <fullName evidence="1">Uncharacterized protein</fullName>
    </submittedName>
</protein>
<comment type="caution">
    <text evidence="1">The sequence shown here is derived from an EMBL/GenBank/DDBJ whole genome shotgun (WGS) entry which is preliminary data.</text>
</comment>